<feature type="compositionally biased region" description="Low complexity" evidence="5">
    <location>
        <begin position="455"/>
        <end position="464"/>
    </location>
</feature>
<comment type="subcellular location">
    <subcellularLocation>
        <location evidence="1">Endomembrane system</location>
        <topology evidence="1">Multi-pass membrane protein</topology>
    </subcellularLocation>
</comment>
<evidence type="ECO:0000313" key="10">
    <source>
        <dbReference type="Proteomes" id="UP000078561"/>
    </source>
</evidence>
<dbReference type="PANTHER" id="PTHR31679">
    <property type="entry name" value="PEROXISOMAL MEMBRANE PROTEIN PEX30-RELATED"/>
    <property type="match status" value="1"/>
</dbReference>
<gene>
    <name evidence="9" type="primary">ABSGL_07048.1 scaffold 8717</name>
</gene>
<dbReference type="OrthoDB" id="5586090at2759"/>
<evidence type="ECO:0000256" key="5">
    <source>
        <dbReference type="SAM" id="MobiDB-lite"/>
    </source>
</evidence>
<feature type="transmembrane region" description="Helical" evidence="6">
    <location>
        <begin position="252"/>
        <end position="274"/>
    </location>
</feature>
<dbReference type="Proteomes" id="UP000078561">
    <property type="component" value="Unassembled WGS sequence"/>
</dbReference>
<evidence type="ECO:0000256" key="6">
    <source>
        <dbReference type="SAM" id="Phobius"/>
    </source>
</evidence>
<keyword evidence="4 6" id="KW-0472">Membrane</keyword>
<keyword evidence="2 6" id="KW-0812">Transmembrane</keyword>
<dbReference type="GO" id="GO:0007031">
    <property type="term" value="P:peroxisome organization"/>
    <property type="evidence" value="ECO:0007669"/>
    <property type="project" value="TreeGrafter"/>
</dbReference>
<dbReference type="STRING" id="4829.A0A168NVV8"/>
<keyword evidence="10" id="KW-1185">Reference proteome</keyword>
<evidence type="ECO:0000256" key="3">
    <source>
        <dbReference type="ARBA" id="ARBA00022989"/>
    </source>
</evidence>
<protein>
    <recommendedName>
        <fullName evidence="7 8">Peroxin/Ferlin domain-containing protein</fullName>
    </recommendedName>
</protein>
<feature type="transmembrane region" description="Helical" evidence="6">
    <location>
        <begin position="59"/>
        <end position="83"/>
    </location>
</feature>
<dbReference type="SMART" id="SM00694">
    <property type="entry name" value="DysFC"/>
    <property type="match status" value="1"/>
</dbReference>
<evidence type="ECO:0000259" key="7">
    <source>
        <dbReference type="SMART" id="SM00693"/>
    </source>
</evidence>
<organism evidence="9">
    <name type="scientific">Absidia glauca</name>
    <name type="common">Pin mould</name>
    <dbReference type="NCBI Taxonomy" id="4829"/>
    <lineage>
        <taxon>Eukaryota</taxon>
        <taxon>Fungi</taxon>
        <taxon>Fungi incertae sedis</taxon>
        <taxon>Mucoromycota</taxon>
        <taxon>Mucoromycotina</taxon>
        <taxon>Mucoromycetes</taxon>
        <taxon>Mucorales</taxon>
        <taxon>Cunninghamellaceae</taxon>
        <taxon>Absidia</taxon>
    </lineage>
</organism>
<feature type="region of interest" description="Disordered" evidence="5">
    <location>
        <begin position="451"/>
        <end position="470"/>
    </location>
</feature>
<dbReference type="GO" id="GO:0005778">
    <property type="term" value="C:peroxisomal membrane"/>
    <property type="evidence" value="ECO:0007669"/>
    <property type="project" value="UniProtKB-ARBA"/>
</dbReference>
<dbReference type="InterPro" id="IPR052646">
    <property type="entry name" value="Peroxisomal_PEX28-32"/>
</dbReference>
<evidence type="ECO:0000256" key="2">
    <source>
        <dbReference type="ARBA" id="ARBA00022692"/>
    </source>
</evidence>
<accession>A0A168NVV8</accession>
<proteinExistence type="predicted"/>
<feature type="domain" description="Peroxin/Ferlin" evidence="8">
    <location>
        <begin position="416"/>
        <end position="449"/>
    </location>
</feature>
<dbReference type="PANTHER" id="PTHR31679:SF2">
    <property type="entry name" value="PEROXISOMAL MEMBRANE PROTEIN PEX30-RELATED"/>
    <property type="match status" value="1"/>
</dbReference>
<feature type="domain" description="Peroxin/Ferlin" evidence="7">
    <location>
        <begin position="328"/>
        <end position="403"/>
    </location>
</feature>
<feature type="transmembrane region" description="Helical" evidence="6">
    <location>
        <begin position="197"/>
        <end position="219"/>
    </location>
</feature>
<dbReference type="InterPro" id="IPR006614">
    <property type="entry name" value="Peroxin/Ferlin"/>
</dbReference>
<keyword evidence="3 6" id="KW-1133">Transmembrane helix</keyword>
<sequence>MVIQQEASYSSPYSIGTLDTIPPAFLQLLVSLGPLLGWIRHVTDTIQWYSPPRHSLLLLLLWNVVCLWPWPVLVVLVPGTILYKLGADWLRCKTSRTRRDRLEQARHKQQQQQQQQRTHHDDDDDHEDDDRLLSQRRQQQREAEQEELIARKIQPEGQVSLDDTLDNVTAILGFTQRLGRSLETVRLEWLDGSRPEVVVATLAVMGYVIPLWCLGVLVLGVGGTLAWMGSVALLAYSPWTPVVWMAIRRHAVLRYGVAVLWAYSVAFITSWQAFNPLTTTVQKSSATTNKKPWTKWWAYVWHRAGSEKEAMVARLNKEDLPKDSTRNEMVFQFEIYENQRWWLGANWTTNMLSTERGPWTDNHLVAITSKEQFKLPQAVEKTTAGDKWTRKTWSWADNDWWVDMTGELDGKVDHGGWEYGNNAWQHMTGLPAIQTFTRRRRWCRRALLVEHRTKSSPTSPPQTSGLRHRS</sequence>
<evidence type="ECO:0000256" key="4">
    <source>
        <dbReference type="ARBA" id="ARBA00023136"/>
    </source>
</evidence>
<feature type="region of interest" description="Disordered" evidence="5">
    <location>
        <begin position="100"/>
        <end position="131"/>
    </location>
</feature>
<reference evidence="9" key="1">
    <citation type="submission" date="2016-04" db="EMBL/GenBank/DDBJ databases">
        <authorList>
            <person name="Evans L.H."/>
            <person name="Alamgir A."/>
            <person name="Owens N."/>
            <person name="Weber N.D."/>
            <person name="Virtaneva K."/>
            <person name="Barbian K."/>
            <person name="Babar A."/>
            <person name="Rosenke K."/>
        </authorList>
    </citation>
    <scope>NUCLEOTIDE SEQUENCE [LARGE SCALE GENOMIC DNA]</scope>
    <source>
        <strain evidence="9">CBS 101.48</strain>
    </source>
</reference>
<evidence type="ECO:0000256" key="1">
    <source>
        <dbReference type="ARBA" id="ARBA00004127"/>
    </source>
</evidence>
<dbReference type="GO" id="GO:0012505">
    <property type="term" value="C:endomembrane system"/>
    <property type="evidence" value="ECO:0007669"/>
    <property type="project" value="UniProtKB-SubCell"/>
</dbReference>
<name>A0A168NVV8_ABSGL</name>
<dbReference type="EMBL" id="LT553527">
    <property type="protein sequence ID" value="SAM01307.1"/>
    <property type="molecule type" value="Genomic_DNA"/>
</dbReference>
<dbReference type="OMA" id="EMVFQFE"/>
<dbReference type="InterPro" id="IPR010482">
    <property type="entry name" value="TECPR1-like_DysF"/>
</dbReference>
<dbReference type="SMART" id="SM00693">
    <property type="entry name" value="DysFN"/>
    <property type="match status" value="1"/>
</dbReference>
<feature type="transmembrane region" description="Helical" evidence="6">
    <location>
        <begin position="225"/>
        <end position="245"/>
    </location>
</feature>
<dbReference type="Pfam" id="PF06398">
    <property type="entry name" value="Pex24p"/>
    <property type="match status" value="1"/>
</dbReference>
<evidence type="ECO:0000259" key="8">
    <source>
        <dbReference type="SMART" id="SM00694"/>
    </source>
</evidence>
<dbReference type="AlphaFoldDB" id="A0A168NVV8"/>
<evidence type="ECO:0000313" key="9">
    <source>
        <dbReference type="EMBL" id="SAM01307.1"/>
    </source>
</evidence>
<feature type="transmembrane region" description="Helical" evidence="6">
    <location>
        <begin position="21"/>
        <end position="39"/>
    </location>
</feature>
<dbReference type="InParanoid" id="A0A168NVV8"/>